<name>A0AAU8NHV9_9BACL</name>
<dbReference type="EMBL" id="CP159992">
    <property type="protein sequence ID" value="XCP96084.1"/>
    <property type="molecule type" value="Genomic_DNA"/>
</dbReference>
<dbReference type="RefSeq" id="WP_366294338.1">
    <property type="nucleotide sequence ID" value="NZ_CP159992.1"/>
</dbReference>
<sequence>MDKAEVAQLFKKIKQRYPTFDASLEEVNECHKHLQDFPFETAIQNVDQHIKTEKWPPTISEIRGRLGEQIERDRMRDLTATYFAEREAAALNACPPPPGWKDGLIERLRYRK</sequence>
<accession>A0AAU8NHV9</accession>
<organism evidence="1">
    <name type="scientific">Paenibacillus sp. AN1007</name>
    <dbReference type="NCBI Taxonomy" id="3151385"/>
    <lineage>
        <taxon>Bacteria</taxon>
        <taxon>Bacillati</taxon>
        <taxon>Bacillota</taxon>
        <taxon>Bacilli</taxon>
        <taxon>Bacillales</taxon>
        <taxon>Paenibacillaceae</taxon>
        <taxon>Paenibacillus</taxon>
    </lineage>
</organism>
<reference evidence="1" key="1">
    <citation type="submission" date="2024-05" db="EMBL/GenBank/DDBJ databases">
        <title>Draft genome assemblies of 36 bacteria isolated from hibernating arctic ground squirrels.</title>
        <authorList>
            <person name="McKee H."/>
            <person name="Mullen L."/>
            <person name="Drown D.M."/>
            <person name="Duddleston K.N."/>
        </authorList>
    </citation>
    <scope>NUCLEOTIDE SEQUENCE</scope>
    <source>
        <strain evidence="1">AN1007</strain>
    </source>
</reference>
<evidence type="ECO:0000313" key="1">
    <source>
        <dbReference type="EMBL" id="XCP96084.1"/>
    </source>
</evidence>
<dbReference type="AlphaFoldDB" id="A0AAU8NHV9"/>
<evidence type="ECO:0008006" key="2">
    <source>
        <dbReference type="Google" id="ProtNLM"/>
    </source>
</evidence>
<gene>
    <name evidence="1" type="ORF">ABXS70_05050</name>
</gene>
<proteinExistence type="predicted"/>
<protein>
    <recommendedName>
        <fullName evidence="2">Replicative helicase inhibitor G39P N-terminal domain-containing protein</fullName>
    </recommendedName>
</protein>
<dbReference type="Gene3D" id="1.10.8.200">
    <property type="entry name" value="Replisome organizer (g39p helicase loader/inhibitor protein)"/>
    <property type="match status" value="1"/>
</dbReference>